<name>A0A161RSH7_BACCE</name>
<dbReference type="Proteomes" id="UP000076501">
    <property type="component" value="Unassembled WGS sequence"/>
</dbReference>
<proteinExistence type="predicted"/>
<protein>
    <submittedName>
        <fullName evidence="1">Crotonyl-CoA reductase</fullName>
    </submittedName>
</protein>
<gene>
    <name evidence="1" type="ORF">B4082_5346</name>
</gene>
<comment type="caution">
    <text evidence="1">The sequence shown here is derived from an EMBL/GenBank/DDBJ whole genome shotgun (WGS) entry which is preliminary data.</text>
</comment>
<evidence type="ECO:0000313" key="1">
    <source>
        <dbReference type="EMBL" id="KZD27400.1"/>
    </source>
</evidence>
<reference evidence="1 2" key="1">
    <citation type="submission" date="2015-09" db="EMBL/GenBank/DDBJ databases">
        <title>Bacillus cereus food isolates.</title>
        <authorList>
            <person name="Boekhorst J."/>
        </authorList>
    </citation>
    <scope>NUCLEOTIDE SEQUENCE [LARGE SCALE GENOMIC DNA]</scope>
    <source>
        <strain evidence="1 2">B4082</strain>
    </source>
</reference>
<organism evidence="1 2">
    <name type="scientific">Bacillus cereus</name>
    <dbReference type="NCBI Taxonomy" id="1396"/>
    <lineage>
        <taxon>Bacteria</taxon>
        <taxon>Bacillati</taxon>
        <taxon>Bacillota</taxon>
        <taxon>Bacilli</taxon>
        <taxon>Bacillales</taxon>
        <taxon>Bacillaceae</taxon>
        <taxon>Bacillus</taxon>
        <taxon>Bacillus cereus group</taxon>
    </lineage>
</organism>
<dbReference type="PATRIC" id="fig|1396.539.peg.1129"/>
<dbReference type="AlphaFoldDB" id="A0A161RSH7"/>
<evidence type="ECO:0000313" key="2">
    <source>
        <dbReference type="Proteomes" id="UP000076501"/>
    </source>
</evidence>
<sequence length="43" mass="5219">MEHYKLVIEEIFQHEIQYTELIQCFEELSQGIITPLKVFVSYE</sequence>
<accession>A0A161RSH7</accession>
<dbReference type="EMBL" id="LJKA01000074">
    <property type="protein sequence ID" value="KZD27400.1"/>
    <property type="molecule type" value="Genomic_DNA"/>
</dbReference>